<evidence type="ECO:0000256" key="4">
    <source>
        <dbReference type="ARBA" id="ARBA00008307"/>
    </source>
</evidence>
<dbReference type="PANTHER" id="PTHR11109">
    <property type="entry name" value="GTP CYCLOHYDROLASE I"/>
    <property type="match status" value="1"/>
</dbReference>
<keyword evidence="16" id="KW-1185">Reference proteome</keyword>
<dbReference type="SMART" id="SM01265">
    <property type="entry name" value="Mab-21"/>
    <property type="match status" value="1"/>
</dbReference>
<dbReference type="Gene3D" id="1.10.1410.40">
    <property type="match status" value="1"/>
</dbReference>
<dbReference type="Gene3D" id="3.30.1130.10">
    <property type="match status" value="1"/>
</dbReference>
<evidence type="ECO:0000259" key="12">
    <source>
        <dbReference type="Pfam" id="PF01227"/>
    </source>
</evidence>
<dbReference type="InterPro" id="IPR043134">
    <property type="entry name" value="GTP-CH-I_N"/>
</dbReference>
<accession>A0AAU9W2R3</accession>
<dbReference type="InterPro" id="IPR046906">
    <property type="entry name" value="Mab-21_HhH/H2TH-like"/>
</dbReference>
<dbReference type="PROSITE" id="PS00859">
    <property type="entry name" value="GTP_CYCLOHYDROL_1_1"/>
    <property type="match status" value="1"/>
</dbReference>
<dbReference type="InterPro" id="IPR046903">
    <property type="entry name" value="Mab-21-like_nuc_Trfase"/>
</dbReference>
<keyword evidence="7" id="KW-0547">Nucleotide-binding</keyword>
<dbReference type="NCBIfam" id="NF006826">
    <property type="entry name" value="PRK09347.1-3"/>
    <property type="match status" value="1"/>
</dbReference>
<dbReference type="CDD" id="cd00642">
    <property type="entry name" value="GTP_cyclohydro1"/>
    <property type="match status" value="1"/>
</dbReference>
<dbReference type="InterPro" id="IPR024810">
    <property type="entry name" value="MAB21L/cGLR"/>
</dbReference>
<evidence type="ECO:0000256" key="3">
    <source>
        <dbReference type="ARBA" id="ARBA00008085"/>
    </source>
</evidence>
<comment type="catalytic activity">
    <reaction evidence="1">
        <text>GTP + H2O = 7,8-dihydroneopterin 3'-triphosphate + formate + H(+)</text>
        <dbReference type="Rhea" id="RHEA:17473"/>
        <dbReference type="ChEBI" id="CHEBI:15377"/>
        <dbReference type="ChEBI" id="CHEBI:15378"/>
        <dbReference type="ChEBI" id="CHEBI:15740"/>
        <dbReference type="ChEBI" id="CHEBI:37565"/>
        <dbReference type="ChEBI" id="CHEBI:58462"/>
        <dbReference type="EC" id="3.5.4.16"/>
    </reaction>
</comment>
<protein>
    <recommendedName>
        <fullName evidence="6">GTP cyclohydrolase 1</fullName>
        <ecNumber evidence="5">3.5.4.16</ecNumber>
    </recommendedName>
    <alternativeName>
        <fullName evidence="11">GTP cyclohydrolase I</fullName>
    </alternativeName>
</protein>
<evidence type="ECO:0000259" key="13">
    <source>
        <dbReference type="Pfam" id="PF03281"/>
    </source>
</evidence>
<dbReference type="NCBIfam" id="NF006825">
    <property type="entry name" value="PRK09347.1-2"/>
    <property type="match status" value="1"/>
</dbReference>
<dbReference type="GO" id="GO:0005525">
    <property type="term" value="F:GTP binding"/>
    <property type="evidence" value="ECO:0007669"/>
    <property type="project" value="UniProtKB-KW"/>
</dbReference>
<comment type="similarity">
    <text evidence="4">Belongs to the mab-21 family.</text>
</comment>
<dbReference type="FunFam" id="1.10.286.10:FF:000003">
    <property type="entry name" value="GTP cyclohydrolase 1"/>
    <property type="match status" value="1"/>
</dbReference>
<dbReference type="InterPro" id="IPR043133">
    <property type="entry name" value="GTP-CH-I_C/QueF"/>
</dbReference>
<evidence type="ECO:0000256" key="8">
    <source>
        <dbReference type="ARBA" id="ARBA00022801"/>
    </source>
</evidence>
<dbReference type="HAMAP" id="MF_00223">
    <property type="entry name" value="FolE"/>
    <property type="match status" value="1"/>
</dbReference>
<comment type="similarity">
    <text evidence="3">Belongs to the GTP cyclohydrolase I family.</text>
</comment>
<evidence type="ECO:0000256" key="9">
    <source>
        <dbReference type="ARBA" id="ARBA00023007"/>
    </source>
</evidence>
<organism evidence="15 16">
    <name type="scientific">Pocillopora meandrina</name>
    <dbReference type="NCBI Taxonomy" id="46732"/>
    <lineage>
        <taxon>Eukaryota</taxon>
        <taxon>Metazoa</taxon>
        <taxon>Cnidaria</taxon>
        <taxon>Anthozoa</taxon>
        <taxon>Hexacorallia</taxon>
        <taxon>Scleractinia</taxon>
        <taxon>Astrocoeniina</taxon>
        <taxon>Pocilloporidae</taxon>
        <taxon>Pocillopora</taxon>
    </lineage>
</organism>
<keyword evidence="9" id="KW-0783">Tetrahydrobiopterin biosynthesis</keyword>
<dbReference type="PROSITE" id="PS00860">
    <property type="entry name" value="GTP_CYCLOHYDROL_1_2"/>
    <property type="match status" value="1"/>
</dbReference>
<dbReference type="InterPro" id="IPR018234">
    <property type="entry name" value="GTP_CycHdrlase_I_CS"/>
</dbReference>
<evidence type="ECO:0000256" key="11">
    <source>
        <dbReference type="ARBA" id="ARBA00030854"/>
    </source>
</evidence>
<dbReference type="FunFam" id="3.30.1130.10:FF:000012">
    <property type="entry name" value="GTP cyclohydrolase 1"/>
    <property type="match status" value="1"/>
</dbReference>
<dbReference type="EC" id="3.5.4.16" evidence="5"/>
<dbReference type="GO" id="GO:0016779">
    <property type="term" value="F:nucleotidyltransferase activity"/>
    <property type="evidence" value="ECO:0007669"/>
    <property type="project" value="UniProtKB-ARBA"/>
</dbReference>
<dbReference type="Pfam" id="PF20266">
    <property type="entry name" value="Mab-21_C"/>
    <property type="match status" value="1"/>
</dbReference>
<sequence>MEWEFEVNDLIWFSESSENPFRFLVKFAEGLDDPYTRRKHAISYVDANKAFEKYITDSGFCSREEIEALSEEQSRSVLVTTENLHGAASRALKVTDFVSGLDLGELQERLVETFLVCLDQNWNYVISQFQYIATFETLLKVVLQDSPSMSWLKWQFDLTGSSVEIAQVPEVSYEDNISVVHVNPEYDIMMSVSHTALGLEDQDQCIAETKYPGYYFVKVPSFSDDSEEDLLKLTTFRNSKCYLSAAKFRSEIYQIIYDLEMFSDVVDNKTPGNEDFEMKVAPHGPAVQIDETFEEGELSLSFDLVPAIKFTSWPKCCQEWLERKRAWPPQDLVQEIVQGGFYLVPKASLGGNEELEWRISFSTAEGKLMRAKGLGNRNYCYRMFKMAIKENITSTCKLVTTYHLKTLLLWASERYPPDRWSDENVALCFLGLVDDLLHSLLTCSCPHYFIPELNLFANCSTDHLHSIASKVSAIRKFPLRYLQRPGEDARAVFKFYLNDMDNPNTEGIIQARPVYLSSAFNMEDVPKLGRRPDDAISREEQEKNMEAAFGKILDSIGEDQTRQGLLKTPSRAAKAILYFTKGYEETISDVLNDAVFDENHDELVIVKDIDMFSLCEHHLVPFMGKVHIGYIPNKRVLGLSKLARIVEIFSRRLQVQERLTKQIAMALTEAVNPAGVGVVIEATHMCMVMRGVQKPSSKTVTSCMVGVLREDPRSRDEFLTLIRKSNI</sequence>
<comment type="caution">
    <text evidence="15">The sequence shown here is derived from an EMBL/GenBank/DDBJ whole genome shotgun (WGS) entry which is preliminary data.</text>
</comment>
<evidence type="ECO:0000256" key="5">
    <source>
        <dbReference type="ARBA" id="ARBA00012715"/>
    </source>
</evidence>
<dbReference type="EMBL" id="CALNXJ010000007">
    <property type="protein sequence ID" value="CAH3043579.1"/>
    <property type="molecule type" value="Genomic_DNA"/>
</dbReference>
<dbReference type="PANTHER" id="PTHR11109:SF7">
    <property type="entry name" value="GTP CYCLOHYDROLASE 1"/>
    <property type="match status" value="1"/>
</dbReference>
<name>A0AAU9W2R3_9CNID</name>
<dbReference type="NCBIfam" id="TIGR00063">
    <property type="entry name" value="folE"/>
    <property type="match status" value="1"/>
</dbReference>
<dbReference type="Gene3D" id="1.10.286.10">
    <property type="match status" value="1"/>
</dbReference>
<dbReference type="Pfam" id="PF01227">
    <property type="entry name" value="GTP_cyclohydroI"/>
    <property type="match status" value="1"/>
</dbReference>
<dbReference type="Proteomes" id="UP001159428">
    <property type="component" value="Unassembled WGS sequence"/>
</dbReference>
<evidence type="ECO:0000313" key="16">
    <source>
        <dbReference type="Proteomes" id="UP001159428"/>
    </source>
</evidence>
<feature type="domain" description="Mab-21-like HhH/H2TH-like" evidence="14">
    <location>
        <begin position="377"/>
        <end position="472"/>
    </location>
</feature>
<gene>
    <name evidence="15" type="ORF">PMEA_00031625</name>
</gene>
<dbReference type="GO" id="GO:0005737">
    <property type="term" value="C:cytoplasm"/>
    <property type="evidence" value="ECO:0007669"/>
    <property type="project" value="TreeGrafter"/>
</dbReference>
<comment type="pathway">
    <text evidence="2">Cofactor biosynthesis; 7,8-dihydroneopterin triphosphate biosynthesis; 7,8-dihydroneopterin triphosphate from GTP: step 1/1.</text>
</comment>
<feature type="domain" description="GTP cyclohydrolase I" evidence="12">
    <location>
        <begin position="545"/>
        <end position="723"/>
    </location>
</feature>
<dbReference type="GO" id="GO:0008270">
    <property type="term" value="F:zinc ion binding"/>
    <property type="evidence" value="ECO:0007669"/>
    <property type="project" value="TreeGrafter"/>
</dbReference>
<dbReference type="Pfam" id="PF03281">
    <property type="entry name" value="Mab-21"/>
    <property type="match status" value="1"/>
</dbReference>
<dbReference type="GO" id="GO:0006729">
    <property type="term" value="P:tetrahydrobiopterin biosynthetic process"/>
    <property type="evidence" value="ECO:0007669"/>
    <property type="project" value="UniProtKB-KW"/>
</dbReference>
<feature type="domain" description="Mab-21-like nucleotidyltransferase" evidence="13">
    <location>
        <begin position="185"/>
        <end position="370"/>
    </location>
</feature>
<evidence type="ECO:0000313" key="15">
    <source>
        <dbReference type="EMBL" id="CAH3043579.1"/>
    </source>
</evidence>
<evidence type="ECO:0000256" key="6">
    <source>
        <dbReference type="ARBA" id="ARBA00017272"/>
    </source>
</evidence>
<dbReference type="InterPro" id="IPR020602">
    <property type="entry name" value="GTP_CycHdrlase_I_dom"/>
</dbReference>
<dbReference type="GO" id="GO:0003934">
    <property type="term" value="F:GTP cyclohydrolase I activity"/>
    <property type="evidence" value="ECO:0007669"/>
    <property type="project" value="UniProtKB-EC"/>
</dbReference>
<dbReference type="GO" id="GO:0046654">
    <property type="term" value="P:tetrahydrofolate biosynthetic process"/>
    <property type="evidence" value="ECO:0007669"/>
    <property type="project" value="InterPro"/>
</dbReference>
<evidence type="ECO:0000256" key="1">
    <source>
        <dbReference type="ARBA" id="ARBA00001052"/>
    </source>
</evidence>
<evidence type="ECO:0000256" key="2">
    <source>
        <dbReference type="ARBA" id="ARBA00005080"/>
    </source>
</evidence>
<reference evidence="15 16" key="1">
    <citation type="submission" date="2022-05" db="EMBL/GenBank/DDBJ databases">
        <authorList>
            <consortium name="Genoscope - CEA"/>
            <person name="William W."/>
        </authorList>
    </citation>
    <scope>NUCLEOTIDE SEQUENCE [LARGE SCALE GENOMIC DNA]</scope>
</reference>
<dbReference type="SUPFAM" id="SSF55620">
    <property type="entry name" value="Tetrahydrobiopterin biosynthesis enzymes-like"/>
    <property type="match status" value="1"/>
</dbReference>
<evidence type="ECO:0000259" key="14">
    <source>
        <dbReference type="Pfam" id="PF20266"/>
    </source>
</evidence>
<dbReference type="AlphaFoldDB" id="A0AAU9W2R3"/>
<evidence type="ECO:0000256" key="10">
    <source>
        <dbReference type="ARBA" id="ARBA00023134"/>
    </source>
</evidence>
<proteinExistence type="inferred from homology"/>
<keyword evidence="10" id="KW-0342">GTP-binding</keyword>
<keyword evidence="8" id="KW-0378">Hydrolase</keyword>
<dbReference type="InterPro" id="IPR001474">
    <property type="entry name" value="GTP_CycHdrlase_I"/>
</dbReference>
<evidence type="ECO:0000256" key="7">
    <source>
        <dbReference type="ARBA" id="ARBA00022741"/>
    </source>
</evidence>